<sequence length="1495" mass="165960">MHSDEFRSKSETRKLESQALLDDSEKLVNNYLGLQERNNTLQRDLAKASKAQASSDARATSLAKEKLALQKEIKSLTRRLGSAHGALNAYRAESKELKSTLASLRGSKTMKAGRLVLAPLTATRNFVSRKPTSDSQLDNAKEDSVADTGTESKPVEKPQKINPARLTTDELRALVSENPSVESVSWLLTRLWYTEGSISESAELLANNHELVKELGPKQAALATRVNAHFRLQETPLEIPPRSLGTAYVAEPGRLMYCVHSTPVFNSNGYSTRTMGIASGMKEAGIDLHVVARPGYPWDTKADKKVPAQQRYETQVKGTSYVHRPGVSIERTPLDHYILGAADSYVQEALLQRPSMIQAASNFITAMPALIAARRLGIPFVYEVRGLWEITEASKKADGWKDTERHALTLQMETTVAREADYVLAITPQVRDVLVERGIPQDKIAVVPNGVDPNQFLPLPKDTKFAKSRKISRLKPVIGFAGSMVEYEGLQTLLEASQILTERDIDHQVVIAGSGNAAAGLKAQAKKLGNTKALFLGRLPIATMPRLMSTFDIVACPRLSQEVTELVSPLKPLESFASGKPTVLSDVSPHLDLAGAGDEQRAALFKAGDAEALAETLESLIADTAQRDLLGKRARLWCLDERKWSSIAQQIKFAHAQARSHHDASAGATHSMTLSDLRIGIIADEFTTKTLGASISLLPLKRKGWRKQLDETHVDAVFIESAWSGNDGAWHRGVGYYSKEESADLRGLLAHCADKSIPTLFWNKEDPVHFNRFVRTAGMCNYVFTTDGNMVVPYLENGSTSLKSAAAMPFYAQPLIHNPLPSKMPFSNSVAYAGTYYGERYATRSRQLYRMLLEAQKFGLEIYDRQLAYENSPYHFPREFRHNVKGVLPYDKVLDSYKSHSVQLNVNSVADSPTMFSRRVVEIAASGGVVLSGPGRGIRETFGSNIPESNENLFWQGMLREWTTNPVSHKDEAWRQMRTVYRSHTIDTAMTIALRTAGIPVSAPQLDSYQVVVDSPDYEIVASLTVQSVLPSRIVCDAKLLSDESLLLLSQAGIDVLAEPFATPAPIWTVTVSEPVHRTWAEDYLLSTKFGKWNSISSTPKVNHEFGDPLARKSSVRPKAQNSAFPTFHRLQPLDDGAHLSLAFPSSTSHLQEAGAQPTRSIQSDKLQHETVLFAGHDFKFAQHLIQATRDAGYTVLEDKWDGHAQHDEETSKRLIDKADIIFCEWGLGNAVWYSKHKLPGQRLIVRVHAQEIRVPHLANIQHANVDQYIFVSELMRTTAIVSHGVPASKASVIPNGVDLTALNKPKPAEARFNIGFVGFIPQSKRLDRALDFMESLLSKDPRYRLFIRGKTVEDYPWMKDRPDELAYYEEQFQRAKALNEKYEDAVTFDPYGPDMAEWYTKVGVVLSTSDHESFHLTIADGAASGARPLCLSWPGADLIYPREWLYASTEDMVNALTSEPAPDTENFRAYAEEKFDQLNVIDSLLSTINGNATR</sequence>
<accession>A0A2N6VR62</accession>
<keyword evidence="2" id="KW-0328">Glycosyltransferase</keyword>
<reference evidence="10 11" key="1">
    <citation type="submission" date="2017-09" db="EMBL/GenBank/DDBJ databases">
        <title>Bacterial strain isolated from the female urinary microbiota.</title>
        <authorList>
            <person name="Thomas-White K."/>
            <person name="Kumar N."/>
            <person name="Forster S."/>
            <person name="Putonti C."/>
            <person name="Lawley T."/>
            <person name="Wolfe A.J."/>
        </authorList>
    </citation>
    <scope>NUCLEOTIDE SEQUENCE [LARGE SCALE GENOMIC DNA]</scope>
    <source>
        <strain evidence="10 11">UMB1301</strain>
    </source>
</reference>
<feature type="domain" description="Spore protein YkvP/CgeB glycosyl transferase-like" evidence="8">
    <location>
        <begin position="879"/>
        <end position="987"/>
    </location>
</feature>
<dbReference type="Pfam" id="PF13579">
    <property type="entry name" value="Glyco_trans_4_4"/>
    <property type="match status" value="1"/>
</dbReference>
<organism evidence="10 11">
    <name type="scientific">Brevibacterium paucivorans</name>
    <dbReference type="NCBI Taxonomy" id="170994"/>
    <lineage>
        <taxon>Bacteria</taxon>
        <taxon>Bacillati</taxon>
        <taxon>Actinomycetota</taxon>
        <taxon>Actinomycetes</taxon>
        <taxon>Micrococcales</taxon>
        <taxon>Brevibacteriaceae</taxon>
        <taxon>Brevibacterium</taxon>
    </lineage>
</organism>
<evidence type="ECO:0000259" key="8">
    <source>
        <dbReference type="Pfam" id="PF13524"/>
    </source>
</evidence>
<evidence type="ECO:0000256" key="4">
    <source>
        <dbReference type="SAM" id="Coils"/>
    </source>
</evidence>
<dbReference type="Gene3D" id="3.40.50.2000">
    <property type="entry name" value="Glycogen Phosphorylase B"/>
    <property type="match status" value="4"/>
</dbReference>
<dbReference type="CDD" id="cd03794">
    <property type="entry name" value="GT4_WbuB-like"/>
    <property type="match status" value="1"/>
</dbReference>
<protein>
    <recommendedName>
        <fullName evidence="1">D-inositol 3-phosphate glycosyltransferase</fullName>
    </recommendedName>
</protein>
<dbReference type="SUPFAM" id="SSF53756">
    <property type="entry name" value="UDP-Glycosyltransferase/glycogen phosphorylase"/>
    <property type="match status" value="2"/>
</dbReference>
<evidence type="ECO:0000256" key="3">
    <source>
        <dbReference type="ARBA" id="ARBA00022679"/>
    </source>
</evidence>
<dbReference type="InterPro" id="IPR001296">
    <property type="entry name" value="Glyco_trans_1"/>
</dbReference>
<dbReference type="RefSeq" id="WP_102238272.1">
    <property type="nucleotide sequence ID" value="NZ_PNHK01000001.1"/>
</dbReference>
<dbReference type="Pfam" id="PF13439">
    <property type="entry name" value="Glyco_transf_4"/>
    <property type="match status" value="1"/>
</dbReference>
<keyword evidence="4" id="KW-0175">Coiled coil</keyword>
<dbReference type="Proteomes" id="UP000235598">
    <property type="component" value="Unassembled WGS sequence"/>
</dbReference>
<evidence type="ECO:0000256" key="5">
    <source>
        <dbReference type="SAM" id="MobiDB-lite"/>
    </source>
</evidence>
<feature type="domain" description="Glycosyltransferase subfamily 4-like N-terminal" evidence="7">
    <location>
        <begin position="1212"/>
        <end position="1301"/>
    </location>
</feature>
<dbReference type="PANTHER" id="PTHR45947:SF3">
    <property type="entry name" value="SULFOQUINOVOSYL TRANSFERASE SQD2"/>
    <property type="match status" value="1"/>
</dbReference>
<evidence type="ECO:0000256" key="2">
    <source>
        <dbReference type="ARBA" id="ARBA00022676"/>
    </source>
</evidence>
<dbReference type="PANTHER" id="PTHR45947">
    <property type="entry name" value="SULFOQUINOVOSYL TRANSFERASE SQD2"/>
    <property type="match status" value="1"/>
</dbReference>
<keyword evidence="3 10" id="KW-0808">Transferase</keyword>
<dbReference type="Pfam" id="PF00534">
    <property type="entry name" value="Glycos_transf_1"/>
    <property type="match status" value="1"/>
</dbReference>
<evidence type="ECO:0000259" key="6">
    <source>
        <dbReference type="Pfam" id="PF00534"/>
    </source>
</evidence>
<evidence type="ECO:0000259" key="7">
    <source>
        <dbReference type="Pfam" id="PF13439"/>
    </source>
</evidence>
<evidence type="ECO:0000256" key="1">
    <source>
        <dbReference type="ARBA" id="ARBA00021292"/>
    </source>
</evidence>
<dbReference type="InterPro" id="IPR050194">
    <property type="entry name" value="Glycosyltransferase_grp1"/>
</dbReference>
<comment type="caution">
    <text evidence="10">The sequence shown here is derived from an EMBL/GenBank/DDBJ whole genome shotgun (WGS) entry which is preliminary data.</text>
</comment>
<dbReference type="GO" id="GO:1901137">
    <property type="term" value="P:carbohydrate derivative biosynthetic process"/>
    <property type="evidence" value="ECO:0007669"/>
    <property type="project" value="UniProtKB-ARBA"/>
</dbReference>
<evidence type="ECO:0000313" key="11">
    <source>
        <dbReference type="Proteomes" id="UP000235598"/>
    </source>
</evidence>
<dbReference type="OrthoDB" id="6713581at2"/>
<dbReference type="EMBL" id="PNHK01000001">
    <property type="protein sequence ID" value="PMD06630.1"/>
    <property type="molecule type" value="Genomic_DNA"/>
</dbReference>
<dbReference type="InterPro" id="IPR055259">
    <property type="entry name" value="YkvP/CgeB_Glyco_trans-like"/>
</dbReference>
<feature type="coiled-coil region" evidence="4">
    <location>
        <begin position="24"/>
        <end position="107"/>
    </location>
</feature>
<dbReference type="CDD" id="cd03801">
    <property type="entry name" value="GT4_PimA-like"/>
    <property type="match status" value="1"/>
</dbReference>
<feature type="region of interest" description="Disordered" evidence="5">
    <location>
        <begin position="127"/>
        <end position="164"/>
    </location>
</feature>
<evidence type="ECO:0000259" key="9">
    <source>
        <dbReference type="Pfam" id="PF13579"/>
    </source>
</evidence>
<feature type="domain" description="Glycosyltransferase subfamily 4-like N-terminal" evidence="9">
    <location>
        <begin position="268"/>
        <end position="450"/>
    </location>
</feature>
<dbReference type="InterPro" id="IPR028098">
    <property type="entry name" value="Glyco_trans_4-like_N"/>
</dbReference>
<name>A0A2N6VR62_9MICO</name>
<feature type="domain" description="Glycosyl transferase family 1" evidence="6">
    <location>
        <begin position="467"/>
        <end position="636"/>
    </location>
</feature>
<dbReference type="GO" id="GO:0016757">
    <property type="term" value="F:glycosyltransferase activity"/>
    <property type="evidence" value="ECO:0007669"/>
    <property type="project" value="UniProtKB-KW"/>
</dbReference>
<evidence type="ECO:0000313" key="10">
    <source>
        <dbReference type="EMBL" id="PMD06630.1"/>
    </source>
</evidence>
<dbReference type="Pfam" id="PF13524">
    <property type="entry name" value="Glyco_trans_1_2"/>
    <property type="match status" value="1"/>
</dbReference>
<gene>
    <name evidence="10" type="ORF">CJ199_04570</name>
</gene>
<proteinExistence type="predicted"/>